<evidence type="ECO:0000259" key="3">
    <source>
        <dbReference type="Pfam" id="PF12850"/>
    </source>
</evidence>
<dbReference type="InterPro" id="IPR041802">
    <property type="entry name" value="MPP_YfcE"/>
</dbReference>
<dbReference type="AlphaFoldDB" id="A0AAU9D7J8"/>
<dbReference type="InterPro" id="IPR029052">
    <property type="entry name" value="Metallo-depent_PP-like"/>
</dbReference>
<dbReference type="NCBIfam" id="NF006988">
    <property type="entry name" value="PRK09453.1"/>
    <property type="match status" value="1"/>
</dbReference>
<gene>
    <name evidence="4" type="ORF">FUAX_12780</name>
</gene>
<dbReference type="NCBIfam" id="TIGR00040">
    <property type="entry name" value="yfcE"/>
    <property type="match status" value="1"/>
</dbReference>
<name>A0AAU9D7J8_9BACT</name>
<dbReference type="InterPro" id="IPR024654">
    <property type="entry name" value="Calcineurin-like_PHP_lpxH"/>
</dbReference>
<evidence type="ECO:0000256" key="2">
    <source>
        <dbReference type="RuleBase" id="RU362039"/>
    </source>
</evidence>
<dbReference type="CDD" id="cd00841">
    <property type="entry name" value="MPP_YfcE"/>
    <property type="match status" value="1"/>
</dbReference>
<dbReference type="EMBL" id="AP025314">
    <property type="protein sequence ID" value="BDD08846.1"/>
    <property type="molecule type" value="Genomic_DNA"/>
</dbReference>
<evidence type="ECO:0000313" key="5">
    <source>
        <dbReference type="Proteomes" id="UP001348817"/>
    </source>
</evidence>
<dbReference type="Gene3D" id="3.60.21.10">
    <property type="match status" value="1"/>
</dbReference>
<dbReference type="InterPro" id="IPR000979">
    <property type="entry name" value="Phosphodiesterase_MJ0936/Vps29"/>
</dbReference>
<dbReference type="EC" id="3.1.4.-" evidence="2"/>
<protein>
    <recommendedName>
        <fullName evidence="2">Phosphoesterase</fullName>
        <ecNumber evidence="2">3.1.4.-</ecNumber>
    </recommendedName>
</protein>
<dbReference type="SUPFAM" id="SSF56300">
    <property type="entry name" value="Metallo-dependent phosphatases"/>
    <property type="match status" value="1"/>
</dbReference>
<dbReference type="GO" id="GO:0016787">
    <property type="term" value="F:hydrolase activity"/>
    <property type="evidence" value="ECO:0007669"/>
    <property type="project" value="UniProtKB-UniRule"/>
</dbReference>
<proteinExistence type="inferred from homology"/>
<dbReference type="PANTHER" id="PTHR11124">
    <property type="entry name" value="VACUOLAR SORTING PROTEIN VPS29"/>
    <property type="match status" value="1"/>
</dbReference>
<reference evidence="4 5" key="1">
    <citation type="submission" date="2021-12" db="EMBL/GenBank/DDBJ databases">
        <title>Genome sequencing of bacteria with rrn-lacking chromosome and rrn-plasmid.</title>
        <authorList>
            <person name="Anda M."/>
            <person name="Iwasaki W."/>
        </authorList>
    </citation>
    <scope>NUCLEOTIDE SEQUENCE [LARGE SCALE GENOMIC DNA]</scope>
    <source>
        <strain evidence="4 5">DSM 100852</strain>
    </source>
</reference>
<dbReference type="Pfam" id="PF12850">
    <property type="entry name" value="Metallophos_2"/>
    <property type="match status" value="1"/>
</dbReference>
<keyword evidence="5" id="KW-1185">Reference proteome</keyword>
<dbReference type="GO" id="GO:0046872">
    <property type="term" value="F:metal ion binding"/>
    <property type="evidence" value="ECO:0007669"/>
    <property type="project" value="UniProtKB-KW"/>
</dbReference>
<sequence>MKIILISDIHGSMHYMEKAMAVIDKEQPDRILMIGDALYHGPRNPLPKGYAPSEVALSLNQYKDKVIAVRGNCDSEVDQMLITYPMMADYTILFINGRKWFVTHGHVYSPEQLPELSRGDVFVSGHTHIPVAEDRDGISILNPGSIALPKGGYANSYGIVERDMFRIKDFEGNVIKKLAL</sequence>
<comment type="similarity">
    <text evidence="1 2">Belongs to the metallophosphoesterase superfamily. YfcE family.</text>
</comment>
<evidence type="ECO:0000256" key="1">
    <source>
        <dbReference type="ARBA" id="ARBA00008950"/>
    </source>
</evidence>
<organism evidence="4 5">
    <name type="scientific">Fulvitalea axinellae</name>
    <dbReference type="NCBI Taxonomy" id="1182444"/>
    <lineage>
        <taxon>Bacteria</taxon>
        <taxon>Pseudomonadati</taxon>
        <taxon>Bacteroidota</taxon>
        <taxon>Cytophagia</taxon>
        <taxon>Cytophagales</taxon>
        <taxon>Persicobacteraceae</taxon>
        <taxon>Fulvitalea</taxon>
    </lineage>
</organism>
<accession>A0AAU9D7J8</accession>
<dbReference type="Proteomes" id="UP001348817">
    <property type="component" value="Chromosome"/>
</dbReference>
<keyword evidence="2" id="KW-0479">Metal-binding</keyword>
<feature type="domain" description="Calcineurin-like phosphoesterase" evidence="3">
    <location>
        <begin position="1"/>
        <end position="161"/>
    </location>
</feature>
<comment type="cofactor">
    <cofactor evidence="2">
        <name>a divalent metal cation</name>
        <dbReference type="ChEBI" id="CHEBI:60240"/>
    </cofactor>
</comment>
<dbReference type="KEGG" id="fax:FUAX_12780"/>
<evidence type="ECO:0000313" key="4">
    <source>
        <dbReference type="EMBL" id="BDD08846.1"/>
    </source>
</evidence>
<dbReference type="RefSeq" id="WP_338394079.1">
    <property type="nucleotide sequence ID" value="NZ_AP025314.1"/>
</dbReference>